<gene>
    <name evidence="2" type="ORF">ENKNEFLB_01430</name>
</gene>
<protein>
    <submittedName>
        <fullName evidence="2">Uncharacterized protein</fullName>
    </submittedName>
</protein>
<reference evidence="2 3" key="1">
    <citation type="submission" date="2021-05" db="EMBL/GenBank/DDBJ databases">
        <title>Complete genome of Nocardioides aquaticus KCTC 9944T isolated from meromictic and hypersaline Ekho Lake, Antarctica.</title>
        <authorList>
            <person name="Hwang K."/>
            <person name="Kim K.M."/>
            <person name="Choe H."/>
        </authorList>
    </citation>
    <scope>NUCLEOTIDE SEQUENCE [LARGE SCALE GENOMIC DNA]</scope>
    <source>
        <strain evidence="2 3">KCTC 9944</strain>
    </source>
</reference>
<sequence length="56" mass="6199">MSSRPLRCRLGYHSFHRNQRDAQGRYWCRRCGQPGHDEPFDAGKMPPGAAGGLGGV</sequence>
<evidence type="ECO:0000256" key="1">
    <source>
        <dbReference type="SAM" id="MobiDB-lite"/>
    </source>
</evidence>
<proteinExistence type="predicted"/>
<accession>A0ABX8EEY7</accession>
<keyword evidence="3" id="KW-1185">Reference proteome</keyword>
<dbReference type="Proteomes" id="UP000679307">
    <property type="component" value="Chromosome"/>
</dbReference>
<name>A0ABX8EEY7_9ACTN</name>
<organism evidence="2 3">
    <name type="scientific">Nocardioides aquaticus</name>
    <dbReference type="NCBI Taxonomy" id="160826"/>
    <lineage>
        <taxon>Bacteria</taxon>
        <taxon>Bacillati</taxon>
        <taxon>Actinomycetota</taxon>
        <taxon>Actinomycetes</taxon>
        <taxon>Propionibacteriales</taxon>
        <taxon>Nocardioidaceae</taxon>
        <taxon>Nocardioides</taxon>
    </lineage>
</organism>
<evidence type="ECO:0000313" key="2">
    <source>
        <dbReference type="EMBL" id="QVT79050.1"/>
    </source>
</evidence>
<dbReference type="RefSeq" id="WP_214058547.1">
    <property type="nucleotide sequence ID" value="NZ_BAAAHS010000129.1"/>
</dbReference>
<feature type="region of interest" description="Disordered" evidence="1">
    <location>
        <begin position="37"/>
        <end position="56"/>
    </location>
</feature>
<evidence type="ECO:0000313" key="3">
    <source>
        <dbReference type="Proteomes" id="UP000679307"/>
    </source>
</evidence>
<dbReference type="EMBL" id="CP075371">
    <property type="protein sequence ID" value="QVT79050.1"/>
    <property type="molecule type" value="Genomic_DNA"/>
</dbReference>